<dbReference type="EMBL" id="KQ980964">
    <property type="protein sequence ID" value="KYN11010.1"/>
    <property type="molecule type" value="Genomic_DNA"/>
</dbReference>
<evidence type="ECO:0000259" key="1">
    <source>
        <dbReference type="Pfam" id="PF13837"/>
    </source>
</evidence>
<sequence length="154" mass="17914">DILKTFSSLDEQTEECSYESTNSTHPRKGSNWTDTETTILIELCIEKRIIQLMDGKRHKHIDIYKSLEPKMKEMGFIKTGAQMKTKLKHLKEIYFKCKRNNSVSGANRMSFPFYDAMEELFGGRPSADAINNRGIDSSSAQDNIRRNIRRIYFH</sequence>
<dbReference type="Proteomes" id="UP000078492">
    <property type="component" value="Unassembled WGS sequence"/>
</dbReference>
<name>A0A151JAC3_9HYME</name>
<dbReference type="AlphaFoldDB" id="A0A151JAC3"/>
<dbReference type="Pfam" id="PF13837">
    <property type="entry name" value="Myb_DNA-bind_4"/>
    <property type="match status" value="1"/>
</dbReference>
<proteinExistence type="predicted"/>
<dbReference type="EMBL" id="KQ980656">
    <property type="protein sequence ID" value="KYN14793.1"/>
    <property type="molecule type" value="Genomic_DNA"/>
</dbReference>
<dbReference type="EMBL" id="KQ979286">
    <property type="protein sequence ID" value="KYN22015.1"/>
    <property type="molecule type" value="Genomic_DNA"/>
</dbReference>
<evidence type="ECO:0000313" key="2">
    <source>
        <dbReference type="EMBL" id="KYN11010.1"/>
    </source>
</evidence>
<evidence type="ECO:0000313" key="4">
    <source>
        <dbReference type="EMBL" id="KYN14793.1"/>
    </source>
</evidence>
<dbReference type="EMBL" id="KQ980683">
    <property type="protein sequence ID" value="KYN14558.1"/>
    <property type="molecule type" value="Genomic_DNA"/>
</dbReference>
<accession>A0A151JAC3</accession>
<dbReference type="Gene3D" id="1.10.10.60">
    <property type="entry name" value="Homeodomain-like"/>
    <property type="match status" value="1"/>
</dbReference>
<feature type="non-terminal residue" evidence="6">
    <location>
        <position position="1"/>
    </location>
</feature>
<evidence type="ECO:0000313" key="6">
    <source>
        <dbReference type="EMBL" id="KYN22015.1"/>
    </source>
</evidence>
<dbReference type="PANTHER" id="PTHR47595">
    <property type="entry name" value="HEAT SHOCK 70 KDA PROTEIN 14"/>
    <property type="match status" value="1"/>
</dbReference>
<protein>
    <recommendedName>
        <fullName evidence="1">Myb/SANT-like DNA-binding domain-containing protein</fullName>
    </recommendedName>
</protein>
<keyword evidence="7" id="KW-1185">Reference proteome</keyword>
<evidence type="ECO:0000313" key="5">
    <source>
        <dbReference type="EMBL" id="KYN15981.1"/>
    </source>
</evidence>
<evidence type="ECO:0000313" key="7">
    <source>
        <dbReference type="Proteomes" id="UP000078492"/>
    </source>
</evidence>
<evidence type="ECO:0000313" key="3">
    <source>
        <dbReference type="EMBL" id="KYN14558.1"/>
    </source>
</evidence>
<feature type="domain" description="Myb/SANT-like DNA-binding" evidence="1">
    <location>
        <begin position="30"/>
        <end position="120"/>
    </location>
</feature>
<reference evidence="6 7" key="1">
    <citation type="submission" date="2015-09" db="EMBL/GenBank/DDBJ databases">
        <title>Trachymyrmex cornetzi WGS genome.</title>
        <authorList>
            <person name="Nygaard S."/>
            <person name="Hu H."/>
            <person name="Boomsma J."/>
            <person name="Zhang G."/>
        </authorList>
    </citation>
    <scope>NUCLEOTIDE SEQUENCE [LARGE SCALE GENOMIC DNA]</scope>
    <source>
        <strain evidence="6">Tcor2-1</strain>
        <tissue evidence="6">Whole body</tissue>
    </source>
</reference>
<dbReference type="EMBL" id="KQ980461">
    <property type="protein sequence ID" value="KYN15981.1"/>
    <property type="molecule type" value="Genomic_DNA"/>
</dbReference>
<dbReference type="InterPro" id="IPR044822">
    <property type="entry name" value="Myb_DNA-bind_4"/>
</dbReference>
<dbReference type="PANTHER" id="PTHR47595:SF1">
    <property type="entry name" value="MYB_SANT-LIKE DNA-BINDING DOMAIN-CONTAINING PROTEIN"/>
    <property type="match status" value="1"/>
</dbReference>
<organism evidence="6 7">
    <name type="scientific">Trachymyrmex cornetzi</name>
    <dbReference type="NCBI Taxonomy" id="471704"/>
    <lineage>
        <taxon>Eukaryota</taxon>
        <taxon>Metazoa</taxon>
        <taxon>Ecdysozoa</taxon>
        <taxon>Arthropoda</taxon>
        <taxon>Hexapoda</taxon>
        <taxon>Insecta</taxon>
        <taxon>Pterygota</taxon>
        <taxon>Neoptera</taxon>
        <taxon>Endopterygota</taxon>
        <taxon>Hymenoptera</taxon>
        <taxon>Apocrita</taxon>
        <taxon>Aculeata</taxon>
        <taxon>Formicoidea</taxon>
        <taxon>Formicidae</taxon>
        <taxon>Myrmicinae</taxon>
        <taxon>Trachymyrmex</taxon>
    </lineage>
</organism>
<gene>
    <name evidence="6" type="ORF">ALC57_05594</name>
    <name evidence="5" type="ORF">ALC57_11778</name>
    <name evidence="4" type="ORF">ALC57_13001</name>
    <name evidence="3" type="ORF">ALC57_13235</name>
    <name evidence="2" type="ORF">ALC57_16843</name>
</gene>